<dbReference type="GO" id="GO:0016787">
    <property type="term" value="F:hydrolase activity"/>
    <property type="evidence" value="ECO:0007669"/>
    <property type="project" value="UniProtKB-KW"/>
</dbReference>
<evidence type="ECO:0000256" key="1">
    <source>
        <dbReference type="ARBA" id="ARBA00001946"/>
    </source>
</evidence>
<dbReference type="InterPro" id="IPR029060">
    <property type="entry name" value="PIN-like_dom_sf"/>
</dbReference>
<dbReference type="InterPro" id="IPR002716">
    <property type="entry name" value="PIN_dom"/>
</dbReference>
<keyword evidence="10" id="KW-1185">Reference proteome</keyword>
<evidence type="ECO:0000256" key="7">
    <source>
        <dbReference type="ARBA" id="ARBA00038093"/>
    </source>
</evidence>
<dbReference type="STRING" id="224013.ACX27_01145"/>
<dbReference type="Pfam" id="PF01850">
    <property type="entry name" value="PIN"/>
    <property type="match status" value="1"/>
</dbReference>
<name>A0A0M4T0U8_9NOSO</name>
<evidence type="ECO:0000256" key="5">
    <source>
        <dbReference type="ARBA" id="ARBA00022801"/>
    </source>
</evidence>
<evidence type="ECO:0000256" key="6">
    <source>
        <dbReference type="ARBA" id="ARBA00022842"/>
    </source>
</evidence>
<gene>
    <name evidence="9" type="ORF">ACX27_01145</name>
</gene>
<dbReference type="EMBL" id="CP012036">
    <property type="protein sequence ID" value="ALF51766.1"/>
    <property type="molecule type" value="Genomic_DNA"/>
</dbReference>
<dbReference type="Proteomes" id="UP000062645">
    <property type="component" value="Chromosome"/>
</dbReference>
<dbReference type="KEGG" id="npz:ACX27_01145"/>
<evidence type="ECO:0000256" key="4">
    <source>
        <dbReference type="ARBA" id="ARBA00022723"/>
    </source>
</evidence>
<comment type="cofactor">
    <cofactor evidence="1">
        <name>Mg(2+)</name>
        <dbReference type="ChEBI" id="CHEBI:18420"/>
    </cofactor>
</comment>
<dbReference type="PANTHER" id="PTHR33653">
    <property type="entry name" value="RIBONUCLEASE VAPC2"/>
    <property type="match status" value="1"/>
</dbReference>
<sequence length="141" mass="16379">MNLWILDTDTFSLFQRAHPLVSQRINAISTEQLATTVITFEEQMYGRLNRIRKANSPESLVFAYIQLREALADFKTINVLDFNKEAANCYARFLQQKIRIGTQDLRIAAIVIANDAILVTRNQRDFYRVPGLRFEDWTLGH</sequence>
<organism evidence="9 10">
    <name type="scientific">Nostoc piscinale CENA21</name>
    <dbReference type="NCBI Taxonomy" id="224013"/>
    <lineage>
        <taxon>Bacteria</taxon>
        <taxon>Bacillati</taxon>
        <taxon>Cyanobacteriota</taxon>
        <taxon>Cyanophyceae</taxon>
        <taxon>Nostocales</taxon>
        <taxon>Nostocaceae</taxon>
        <taxon>Nostoc</taxon>
    </lineage>
</organism>
<dbReference type="AlphaFoldDB" id="A0A0M4T0U8"/>
<keyword evidence="4" id="KW-0479">Metal-binding</keyword>
<reference evidence="10" key="1">
    <citation type="submission" date="2015-07" db="EMBL/GenBank/DDBJ databases">
        <title>Genome Of Nitrogen-Fixing Cyanobacterium Nostoc piscinale CENA21 From Solimoes/Amazon River Floodplain Sediments And Comparative Genomics To Uncover Biosynthetic Natural Products Potential.</title>
        <authorList>
            <person name="Leao T.F."/>
            <person name="Leao P.N."/>
            <person name="Guimaraes P.I."/>
            <person name="de Melo A.G.C."/>
            <person name="Ramos R.T.J."/>
            <person name="Silva A."/>
            <person name="Fiore M.F."/>
            <person name="Schneider M.P.C."/>
        </authorList>
    </citation>
    <scope>NUCLEOTIDE SEQUENCE [LARGE SCALE GENOMIC DNA]</scope>
    <source>
        <strain evidence="10">CENA21</strain>
    </source>
</reference>
<feature type="domain" description="PIN" evidence="8">
    <location>
        <begin position="5"/>
        <end position="131"/>
    </location>
</feature>
<evidence type="ECO:0000256" key="2">
    <source>
        <dbReference type="ARBA" id="ARBA00022649"/>
    </source>
</evidence>
<dbReference type="GO" id="GO:0046872">
    <property type="term" value="F:metal ion binding"/>
    <property type="evidence" value="ECO:0007669"/>
    <property type="project" value="UniProtKB-KW"/>
</dbReference>
<dbReference type="CDD" id="cd09881">
    <property type="entry name" value="PIN_VapC4-5_FitB-like"/>
    <property type="match status" value="1"/>
</dbReference>
<evidence type="ECO:0000313" key="9">
    <source>
        <dbReference type="EMBL" id="ALF51766.1"/>
    </source>
</evidence>
<dbReference type="OrthoDB" id="574223at2"/>
<dbReference type="PATRIC" id="fig|224013.5.peg.274"/>
<keyword evidence="6" id="KW-0460">Magnesium</keyword>
<evidence type="ECO:0000256" key="3">
    <source>
        <dbReference type="ARBA" id="ARBA00022722"/>
    </source>
</evidence>
<dbReference type="PANTHER" id="PTHR33653:SF1">
    <property type="entry name" value="RIBONUCLEASE VAPC2"/>
    <property type="match status" value="1"/>
</dbReference>
<dbReference type="RefSeq" id="WP_062287301.1">
    <property type="nucleotide sequence ID" value="NZ_CP012036.1"/>
</dbReference>
<keyword evidence="5" id="KW-0378">Hydrolase</keyword>
<dbReference type="InterPro" id="IPR050556">
    <property type="entry name" value="Type_II_TA_system_RNase"/>
</dbReference>
<protein>
    <submittedName>
        <fullName evidence="9">Nucleic acid-binding protein, contains PIN domain protein</fullName>
    </submittedName>
</protein>
<evidence type="ECO:0000313" key="10">
    <source>
        <dbReference type="Proteomes" id="UP000062645"/>
    </source>
</evidence>
<comment type="similarity">
    <text evidence="7">Belongs to the PINc/VapC protein family.</text>
</comment>
<dbReference type="Gene3D" id="3.40.50.1010">
    <property type="entry name" value="5'-nuclease"/>
    <property type="match status" value="1"/>
</dbReference>
<proteinExistence type="inferred from homology"/>
<dbReference type="GO" id="GO:0004518">
    <property type="term" value="F:nuclease activity"/>
    <property type="evidence" value="ECO:0007669"/>
    <property type="project" value="UniProtKB-KW"/>
</dbReference>
<keyword evidence="3" id="KW-0540">Nuclease</keyword>
<evidence type="ECO:0000259" key="8">
    <source>
        <dbReference type="Pfam" id="PF01850"/>
    </source>
</evidence>
<dbReference type="SUPFAM" id="SSF88723">
    <property type="entry name" value="PIN domain-like"/>
    <property type="match status" value="1"/>
</dbReference>
<accession>A0A0M4T0U8</accession>
<keyword evidence="2" id="KW-1277">Toxin-antitoxin system</keyword>
<reference evidence="9 10" key="2">
    <citation type="journal article" date="2016" name="Genome Announc.">
        <title>Draft Genome Sequence of the N2-Fixing Cyanobacterium Nostoc piscinale CENA21, Isolated from the Brazilian Amazon Floodplain.</title>
        <authorList>
            <person name="Leao T."/>
            <person name="Guimaraes P.I."/>
            <person name="de Melo A.G."/>
            <person name="Ramos R.T."/>
            <person name="Leao P.N."/>
            <person name="Silva A."/>
            <person name="Fiore M.F."/>
            <person name="Schneider M.P."/>
        </authorList>
    </citation>
    <scope>NUCLEOTIDE SEQUENCE [LARGE SCALE GENOMIC DNA]</scope>
    <source>
        <strain evidence="9 10">CENA21</strain>
    </source>
</reference>